<feature type="repeat" description="ANK" evidence="3">
    <location>
        <begin position="198"/>
        <end position="226"/>
    </location>
</feature>
<dbReference type="Proteomes" id="UP000664521">
    <property type="component" value="Unassembled WGS sequence"/>
</dbReference>
<comment type="caution">
    <text evidence="5">The sequence shown here is derived from an EMBL/GenBank/DDBJ whole genome shotgun (WGS) entry which is preliminary data.</text>
</comment>
<dbReference type="Pfam" id="PF12796">
    <property type="entry name" value="Ank_2"/>
    <property type="match status" value="4"/>
</dbReference>
<proteinExistence type="predicted"/>
<gene>
    <name evidence="5" type="ORF">HETSPECPRED_004517</name>
</gene>
<dbReference type="PANTHER" id="PTHR24198:SF165">
    <property type="entry name" value="ANKYRIN REPEAT-CONTAINING PROTEIN-RELATED"/>
    <property type="match status" value="1"/>
</dbReference>
<reference evidence="5" key="1">
    <citation type="submission" date="2021-03" db="EMBL/GenBank/DDBJ databases">
        <authorList>
            <person name="Tagirdzhanova G."/>
        </authorList>
    </citation>
    <scope>NUCLEOTIDE SEQUENCE</scope>
</reference>
<protein>
    <submittedName>
        <fullName evidence="5">Uncharacterized protein</fullName>
    </submittedName>
</protein>
<feature type="compositionally biased region" description="Basic and acidic residues" evidence="4">
    <location>
        <begin position="34"/>
        <end position="44"/>
    </location>
</feature>
<dbReference type="InterPro" id="IPR002110">
    <property type="entry name" value="Ankyrin_rpt"/>
</dbReference>
<dbReference type="SUPFAM" id="SSF48403">
    <property type="entry name" value="Ankyrin repeat"/>
    <property type="match status" value="1"/>
</dbReference>
<accession>A0A8H3F9V4</accession>
<dbReference type="OrthoDB" id="20872at2759"/>
<feature type="repeat" description="ANK" evidence="3">
    <location>
        <begin position="328"/>
        <end position="360"/>
    </location>
</feature>
<evidence type="ECO:0000313" key="6">
    <source>
        <dbReference type="Proteomes" id="UP000664521"/>
    </source>
</evidence>
<dbReference type="PANTHER" id="PTHR24198">
    <property type="entry name" value="ANKYRIN REPEAT AND PROTEIN KINASE DOMAIN-CONTAINING PROTEIN"/>
    <property type="match status" value="1"/>
</dbReference>
<feature type="region of interest" description="Disordered" evidence="4">
    <location>
        <begin position="1"/>
        <end position="44"/>
    </location>
</feature>
<evidence type="ECO:0000256" key="4">
    <source>
        <dbReference type="SAM" id="MobiDB-lite"/>
    </source>
</evidence>
<dbReference type="InterPro" id="IPR036770">
    <property type="entry name" value="Ankyrin_rpt-contain_sf"/>
</dbReference>
<dbReference type="EMBL" id="CAJPDS010000028">
    <property type="protein sequence ID" value="CAF9921387.1"/>
    <property type="molecule type" value="Genomic_DNA"/>
</dbReference>
<keyword evidence="2 3" id="KW-0040">ANK repeat</keyword>
<feature type="compositionally biased region" description="Pro residues" evidence="4">
    <location>
        <begin position="1"/>
        <end position="13"/>
    </location>
</feature>
<dbReference type="GO" id="GO:0005737">
    <property type="term" value="C:cytoplasm"/>
    <property type="evidence" value="ECO:0007669"/>
    <property type="project" value="TreeGrafter"/>
</dbReference>
<feature type="compositionally biased region" description="Polar residues" evidence="4">
    <location>
        <begin position="171"/>
        <end position="190"/>
    </location>
</feature>
<dbReference type="PROSITE" id="PS50088">
    <property type="entry name" value="ANK_REPEAT"/>
    <property type="match status" value="7"/>
</dbReference>
<evidence type="ECO:0000313" key="5">
    <source>
        <dbReference type="EMBL" id="CAF9921387.1"/>
    </source>
</evidence>
<feature type="compositionally biased region" description="Basic and acidic residues" evidence="4">
    <location>
        <begin position="16"/>
        <end position="25"/>
    </location>
</feature>
<feature type="repeat" description="ANK" evidence="3">
    <location>
        <begin position="361"/>
        <end position="393"/>
    </location>
</feature>
<evidence type="ECO:0000256" key="2">
    <source>
        <dbReference type="ARBA" id="ARBA00023043"/>
    </source>
</evidence>
<feature type="repeat" description="ANK" evidence="3">
    <location>
        <begin position="460"/>
        <end position="492"/>
    </location>
</feature>
<feature type="repeat" description="ANK" evidence="3">
    <location>
        <begin position="394"/>
        <end position="426"/>
    </location>
</feature>
<keyword evidence="1" id="KW-0677">Repeat</keyword>
<dbReference type="PRINTS" id="PR01415">
    <property type="entry name" value="ANKYRIN"/>
</dbReference>
<feature type="repeat" description="ANK" evidence="3">
    <location>
        <begin position="261"/>
        <end position="293"/>
    </location>
</feature>
<evidence type="ECO:0000256" key="1">
    <source>
        <dbReference type="ARBA" id="ARBA00022737"/>
    </source>
</evidence>
<sequence length="560" mass="60502">MTSPDELPPPPPYSVHDPREARSDPVKPTSTFPTEKKTSERKHDEPLFVSGAAYFAMHPCTISREFPLLTYHLPLLQDTNAESVQFPGALSIQRERNLTRQDWQAFLNHMILQQPERAVGGICDDALSLEQERTRHSRIKAVTAEWNEGFFEPRGLHIIVEIEARSERNSRGFNSNLGGTSATNGDSQASPDESIGLALYHAVTKGNSSLVQTLLDNGANANIRPSCAKPGLTRAIENNDWHIVQMLLERGRPDLEATAPAGETALYIAVSKGDEKLVERLLKRGADVRAKPPGSEPVLYKATSKGFTEIVRMILESDHVDVDGTPPGGSPSLYRAYEKGYNQLIELLLKKGSNPNLKPPGGATIIYKAAAKGDISTTRMMLEYGADPDATPPGGNTALYNAASKGQGEIARVLVDYGADVNKKASGSNSALWVATDHSNKALTQLLLERGAVVDATPWGGNTALWRAAKRDDIPIASVLLEHGANPDEKTMGNETALMMAASKGNIQMARLLIDYGADPHKKVGSETPLSRAAKKGHHGVAEMMMKPLVSSPTSKSGCA</sequence>
<dbReference type="PROSITE" id="PS50297">
    <property type="entry name" value="ANK_REP_REGION"/>
    <property type="match status" value="6"/>
</dbReference>
<dbReference type="Gene3D" id="1.25.40.20">
    <property type="entry name" value="Ankyrin repeat-containing domain"/>
    <property type="match status" value="1"/>
</dbReference>
<dbReference type="SMART" id="SM00248">
    <property type="entry name" value="ANK"/>
    <property type="match status" value="11"/>
</dbReference>
<keyword evidence="6" id="KW-1185">Reference proteome</keyword>
<feature type="repeat" description="ANK" evidence="3">
    <location>
        <begin position="493"/>
        <end position="525"/>
    </location>
</feature>
<feature type="region of interest" description="Disordered" evidence="4">
    <location>
        <begin position="170"/>
        <end position="190"/>
    </location>
</feature>
<name>A0A8H3F9V4_9LECA</name>
<dbReference type="AlphaFoldDB" id="A0A8H3F9V4"/>
<evidence type="ECO:0000256" key="3">
    <source>
        <dbReference type="PROSITE-ProRule" id="PRU00023"/>
    </source>
</evidence>
<organism evidence="5 6">
    <name type="scientific">Heterodermia speciosa</name>
    <dbReference type="NCBI Taxonomy" id="116794"/>
    <lineage>
        <taxon>Eukaryota</taxon>
        <taxon>Fungi</taxon>
        <taxon>Dikarya</taxon>
        <taxon>Ascomycota</taxon>
        <taxon>Pezizomycotina</taxon>
        <taxon>Lecanoromycetes</taxon>
        <taxon>OSLEUM clade</taxon>
        <taxon>Lecanoromycetidae</taxon>
        <taxon>Caliciales</taxon>
        <taxon>Physciaceae</taxon>
        <taxon>Heterodermia</taxon>
    </lineage>
</organism>